<dbReference type="Gene3D" id="1.10.530.10">
    <property type="match status" value="1"/>
</dbReference>
<protein>
    <recommendedName>
        <fullName evidence="1">Mannosyl-glycoprotein endo-beta-N-acetylglucosamidase-like domain-containing protein</fullName>
    </recommendedName>
</protein>
<dbReference type="AlphaFoldDB" id="A0A9C7LCL1"/>
<dbReference type="Pfam" id="PF01832">
    <property type="entry name" value="Glucosaminidase"/>
    <property type="match status" value="1"/>
</dbReference>
<name>A0A9C7LCL1_9BACI</name>
<dbReference type="Proteomes" id="UP000789845">
    <property type="component" value="Unassembled WGS sequence"/>
</dbReference>
<sequence>MSIGDDWFIKSMIVNTLHRTEQLKPRITTSQNEVERDFVTVLNQLLLEKSLTLPISIDSINLNSLDTFKGVNTNNSNLGDSLRFQTTNAEKLNQSLDGKLRGMGEIFIREGRRYNVDPAFLAAVAQHETGNGNSNAAIEKNNIAGMMGANGLKSYSSVEASIIDMARNLSNNYLEKGFITIPKIGAKYAPVGASNDPTGLNNHWVSGVSNYYNQLSDN</sequence>
<gene>
    <name evidence="2" type="ORF">NEOCIP111885_03523</name>
</gene>
<feature type="domain" description="Mannosyl-glycoprotein endo-beta-N-acetylglucosamidase-like" evidence="1">
    <location>
        <begin position="105"/>
        <end position="175"/>
    </location>
</feature>
<dbReference type="InterPro" id="IPR002901">
    <property type="entry name" value="MGlyc_endo_b_GlcNAc-like_dom"/>
</dbReference>
<dbReference type="GO" id="GO:0004040">
    <property type="term" value="F:amidase activity"/>
    <property type="evidence" value="ECO:0007669"/>
    <property type="project" value="InterPro"/>
</dbReference>
<evidence type="ECO:0000313" key="2">
    <source>
        <dbReference type="EMBL" id="CAG9609780.1"/>
    </source>
</evidence>
<comment type="caution">
    <text evidence="2">The sequence shown here is derived from an EMBL/GenBank/DDBJ whole genome shotgun (WGS) entry which is preliminary data.</text>
</comment>
<dbReference type="RefSeq" id="WP_230498016.1">
    <property type="nucleotide sequence ID" value="NZ_CAKJTG010000023.1"/>
</dbReference>
<reference evidence="2" key="1">
    <citation type="submission" date="2021-10" db="EMBL/GenBank/DDBJ databases">
        <authorList>
            <person name="Criscuolo A."/>
        </authorList>
    </citation>
    <scope>NUCLEOTIDE SEQUENCE</scope>
    <source>
        <strain evidence="2">CIP111885</strain>
    </source>
</reference>
<evidence type="ECO:0000259" key="1">
    <source>
        <dbReference type="Pfam" id="PF01832"/>
    </source>
</evidence>
<accession>A0A9C7LCL1</accession>
<evidence type="ECO:0000313" key="3">
    <source>
        <dbReference type="Proteomes" id="UP000789845"/>
    </source>
</evidence>
<keyword evidence="3" id="KW-1185">Reference proteome</keyword>
<organism evidence="2 3">
    <name type="scientific">Pseudoneobacillus rhizosphaerae</name>
    <dbReference type="NCBI Taxonomy" id="2880968"/>
    <lineage>
        <taxon>Bacteria</taxon>
        <taxon>Bacillati</taxon>
        <taxon>Bacillota</taxon>
        <taxon>Bacilli</taxon>
        <taxon>Bacillales</taxon>
        <taxon>Bacillaceae</taxon>
        <taxon>Pseudoneobacillus</taxon>
    </lineage>
</organism>
<proteinExistence type="predicted"/>
<dbReference type="EMBL" id="CAKJTG010000023">
    <property type="protein sequence ID" value="CAG9609780.1"/>
    <property type="molecule type" value="Genomic_DNA"/>
</dbReference>